<dbReference type="EMBL" id="RFXN01000218">
    <property type="protein sequence ID" value="NBR94601.1"/>
    <property type="molecule type" value="Genomic_DNA"/>
</dbReference>
<reference evidence="2" key="1">
    <citation type="submission" date="2018-10" db="EMBL/GenBank/DDBJ databases">
        <title>Iterative Subtractive Binning of Freshwater Chronoseries Metagenomes Recovers Nearly Complete Genomes from over Four Hundred Novel Species.</title>
        <authorList>
            <person name="Rodriguez-R L.M."/>
            <person name="Tsementzi D."/>
            <person name="Luo C."/>
            <person name="Konstantinidis K.T."/>
        </authorList>
    </citation>
    <scope>NUCLEOTIDE SEQUENCE</scope>
    <source>
        <strain evidence="2">WB5_2A_028</strain>
    </source>
</reference>
<evidence type="ECO:0000313" key="3">
    <source>
        <dbReference type="Proteomes" id="UP000740727"/>
    </source>
</evidence>
<evidence type="ECO:0000256" key="1">
    <source>
        <dbReference type="SAM" id="Coils"/>
    </source>
</evidence>
<gene>
    <name evidence="2" type="ORF">EBT44_07290</name>
</gene>
<evidence type="ECO:0000313" key="2">
    <source>
        <dbReference type="EMBL" id="NBR94601.1"/>
    </source>
</evidence>
<protein>
    <submittedName>
        <fullName evidence="2">Uncharacterized protein</fullName>
    </submittedName>
</protein>
<feature type="coiled-coil region" evidence="1">
    <location>
        <begin position="60"/>
        <end position="90"/>
    </location>
</feature>
<accession>A0A965LLU5</accession>
<comment type="caution">
    <text evidence="2">The sequence shown here is derived from an EMBL/GenBank/DDBJ whole genome shotgun (WGS) entry which is preliminary data.</text>
</comment>
<dbReference type="Proteomes" id="UP000740727">
    <property type="component" value="Unassembled WGS sequence"/>
</dbReference>
<sequence>FALVDGKRLKETLKTLTDFSLFSTLIGKQFLRDDLEKIAKSAYCISRLCSIAFKYEKMTQKDEKNKNEEIEKTKELKEKLLKELKEKFSRKCEFESIAEGA</sequence>
<dbReference type="AlphaFoldDB" id="A0A965LLU5"/>
<feature type="non-terminal residue" evidence="2">
    <location>
        <position position="1"/>
    </location>
</feature>
<name>A0A965LLU5_9PROT</name>
<organism evidence="2 3">
    <name type="scientific">Candidatus Fonsibacter lacus</name>
    <dbReference type="NCBI Taxonomy" id="2576439"/>
    <lineage>
        <taxon>Bacteria</taxon>
        <taxon>Pseudomonadati</taxon>
        <taxon>Pseudomonadota</taxon>
        <taxon>Alphaproteobacteria</taxon>
        <taxon>Candidatus Pelagibacterales</taxon>
        <taxon>Candidatus Pelagibacterales incertae sedis</taxon>
        <taxon>Candidatus Fonsibacter</taxon>
    </lineage>
</organism>
<keyword evidence="1" id="KW-0175">Coiled coil</keyword>
<proteinExistence type="predicted"/>